<feature type="non-terminal residue" evidence="1">
    <location>
        <position position="1"/>
    </location>
</feature>
<gene>
    <name evidence="1" type="ORF">PGLA1383_LOCUS36853</name>
</gene>
<comment type="caution">
    <text evidence="1">The sequence shown here is derived from an EMBL/GenBank/DDBJ whole genome shotgun (WGS) entry which is preliminary data.</text>
</comment>
<dbReference type="Proteomes" id="UP000654075">
    <property type="component" value="Unassembled WGS sequence"/>
</dbReference>
<feature type="non-terminal residue" evidence="1">
    <location>
        <position position="171"/>
    </location>
</feature>
<proteinExistence type="predicted"/>
<evidence type="ECO:0000313" key="2">
    <source>
        <dbReference type="Proteomes" id="UP000654075"/>
    </source>
</evidence>
<keyword evidence="2" id="KW-1185">Reference proteome</keyword>
<sequence length="171" mass="18869">VTASRIGQQCGWRGQLTRRSASAADRLGKSLPFLEDAELVSEDVIYEGPLFSLQGRDEYVAFMGSLRRDLFARLEGLELKDLETWELQPGEVTARWSARFIAPLPPTARFRGLPAGMAVLPGEKVAVGTRLRAVLTLDGDGRVCRHTEEIVAGFGVPDAIARYELLTARRQ</sequence>
<protein>
    <submittedName>
        <fullName evidence="1">Uncharacterized protein</fullName>
    </submittedName>
</protein>
<dbReference type="SUPFAM" id="SSF54427">
    <property type="entry name" value="NTF2-like"/>
    <property type="match status" value="1"/>
</dbReference>
<dbReference type="AlphaFoldDB" id="A0A813FYV7"/>
<organism evidence="1 2">
    <name type="scientific">Polarella glacialis</name>
    <name type="common">Dinoflagellate</name>
    <dbReference type="NCBI Taxonomy" id="89957"/>
    <lineage>
        <taxon>Eukaryota</taxon>
        <taxon>Sar</taxon>
        <taxon>Alveolata</taxon>
        <taxon>Dinophyceae</taxon>
        <taxon>Suessiales</taxon>
        <taxon>Suessiaceae</taxon>
        <taxon>Polarella</taxon>
    </lineage>
</organism>
<dbReference type="EMBL" id="CAJNNV010026919">
    <property type="protein sequence ID" value="CAE8619261.1"/>
    <property type="molecule type" value="Genomic_DNA"/>
</dbReference>
<accession>A0A813FYV7</accession>
<name>A0A813FYV7_POLGL</name>
<dbReference type="OrthoDB" id="441103at2759"/>
<reference evidence="1" key="1">
    <citation type="submission" date="2021-02" db="EMBL/GenBank/DDBJ databases">
        <authorList>
            <person name="Dougan E. K."/>
            <person name="Rhodes N."/>
            <person name="Thang M."/>
            <person name="Chan C."/>
        </authorList>
    </citation>
    <scope>NUCLEOTIDE SEQUENCE</scope>
</reference>
<evidence type="ECO:0000313" key="1">
    <source>
        <dbReference type="EMBL" id="CAE8619261.1"/>
    </source>
</evidence>
<dbReference type="InterPro" id="IPR032710">
    <property type="entry name" value="NTF2-like_dom_sf"/>
</dbReference>